<accession>A0ABQ4JJL1</accession>
<feature type="compositionally biased region" description="Basic and acidic residues" evidence="1">
    <location>
        <begin position="211"/>
        <end position="227"/>
    </location>
</feature>
<feature type="compositionally biased region" description="Basic and acidic residues" evidence="1">
    <location>
        <begin position="235"/>
        <end position="251"/>
    </location>
</feature>
<name>A0ABQ4JJL1_9ACTN</name>
<sequence>MTRYAVDESRSELMASWETGYGSVATQVATLPASATSRQRLALAAELSRLSEALWRCYTHPASAADSLELNSEGWRRERTRNQFASVTAHISKPNLPDDDGILTVSYDPVEEYAHRVGRCLHTAAVTDLTAAVIADVQTEIAAVEGAELGDLSGRSTQAVQLTRQDASPVQVAAANQILTDDPLGAGELFLNLDPTSACVAGRALAAGRRRSDLGAVRDRRDRDRDGSRRHRGTTARDADRSAGADGDRSVTHACGYQHDQRRHGGG</sequence>
<gene>
    <name evidence="2" type="ORF">Vqi01_48160</name>
</gene>
<evidence type="ECO:0000313" key="3">
    <source>
        <dbReference type="Proteomes" id="UP000653076"/>
    </source>
</evidence>
<dbReference type="Proteomes" id="UP000653076">
    <property type="component" value="Unassembled WGS sequence"/>
</dbReference>
<dbReference type="RefSeq" id="WP_204037116.1">
    <property type="nucleotide sequence ID" value="NZ_BOPC01000079.1"/>
</dbReference>
<keyword evidence="3" id="KW-1185">Reference proteome</keyword>
<protein>
    <recommendedName>
        <fullName evidence="4">DUF222 domain-containing protein</fullName>
    </recommendedName>
</protein>
<reference evidence="2 3" key="1">
    <citation type="submission" date="2021-01" db="EMBL/GenBank/DDBJ databases">
        <title>Whole genome shotgun sequence of Verrucosispora qiuiae NBRC 106684.</title>
        <authorList>
            <person name="Komaki H."/>
            <person name="Tamura T."/>
        </authorList>
    </citation>
    <scope>NUCLEOTIDE SEQUENCE [LARGE SCALE GENOMIC DNA]</scope>
    <source>
        <strain evidence="2 3">NBRC 106684</strain>
    </source>
</reference>
<comment type="caution">
    <text evidence="2">The sequence shown here is derived from an EMBL/GenBank/DDBJ whole genome shotgun (WGS) entry which is preliminary data.</text>
</comment>
<feature type="region of interest" description="Disordered" evidence="1">
    <location>
        <begin position="211"/>
        <end position="267"/>
    </location>
</feature>
<evidence type="ECO:0000313" key="2">
    <source>
        <dbReference type="EMBL" id="GIJ29654.1"/>
    </source>
</evidence>
<organism evidence="2 3">
    <name type="scientific">Micromonospora qiuiae</name>
    <dbReference type="NCBI Taxonomy" id="502268"/>
    <lineage>
        <taxon>Bacteria</taxon>
        <taxon>Bacillati</taxon>
        <taxon>Actinomycetota</taxon>
        <taxon>Actinomycetes</taxon>
        <taxon>Micromonosporales</taxon>
        <taxon>Micromonosporaceae</taxon>
        <taxon>Micromonospora</taxon>
    </lineage>
</organism>
<evidence type="ECO:0000256" key="1">
    <source>
        <dbReference type="SAM" id="MobiDB-lite"/>
    </source>
</evidence>
<dbReference type="EMBL" id="BOPC01000079">
    <property type="protein sequence ID" value="GIJ29654.1"/>
    <property type="molecule type" value="Genomic_DNA"/>
</dbReference>
<proteinExistence type="predicted"/>
<evidence type="ECO:0008006" key="4">
    <source>
        <dbReference type="Google" id="ProtNLM"/>
    </source>
</evidence>